<reference evidence="4" key="1">
    <citation type="submission" date="2014-04" db="EMBL/GenBank/DDBJ databases">
        <title>Evolutionary Origins and Diversification of the Mycorrhizal Mutualists.</title>
        <authorList>
            <consortium name="DOE Joint Genome Institute"/>
            <consortium name="Mycorrhizal Genomics Consortium"/>
            <person name="Kohler A."/>
            <person name="Kuo A."/>
            <person name="Nagy L.G."/>
            <person name="Floudas D."/>
            <person name="Copeland A."/>
            <person name="Barry K.W."/>
            <person name="Cichocki N."/>
            <person name="Veneault-Fourrey C."/>
            <person name="LaButti K."/>
            <person name="Lindquist E.A."/>
            <person name="Lipzen A."/>
            <person name="Lundell T."/>
            <person name="Morin E."/>
            <person name="Murat C."/>
            <person name="Riley R."/>
            <person name="Ohm R."/>
            <person name="Sun H."/>
            <person name="Tunlid A."/>
            <person name="Henrissat B."/>
            <person name="Grigoriev I.V."/>
            <person name="Hibbett D.S."/>
            <person name="Martin F."/>
        </authorList>
    </citation>
    <scope>NUCLEOTIDE SEQUENCE [LARGE SCALE GENOMIC DNA]</scope>
    <source>
        <strain evidence="4">FD-334 SS-4</strain>
    </source>
</reference>
<name>A0A0D2LWD8_HYPSF</name>
<evidence type="ECO:0000313" key="3">
    <source>
        <dbReference type="EMBL" id="KJA15153.1"/>
    </source>
</evidence>
<feature type="compositionally biased region" description="Polar residues" evidence="1">
    <location>
        <begin position="509"/>
        <end position="525"/>
    </location>
</feature>
<dbReference type="AlphaFoldDB" id="A0A0D2LWD8"/>
<organism evidence="3 4">
    <name type="scientific">Hypholoma sublateritium (strain FD-334 SS-4)</name>
    <dbReference type="NCBI Taxonomy" id="945553"/>
    <lineage>
        <taxon>Eukaryota</taxon>
        <taxon>Fungi</taxon>
        <taxon>Dikarya</taxon>
        <taxon>Basidiomycota</taxon>
        <taxon>Agaricomycotina</taxon>
        <taxon>Agaricomycetes</taxon>
        <taxon>Agaricomycetidae</taxon>
        <taxon>Agaricales</taxon>
        <taxon>Agaricineae</taxon>
        <taxon>Strophariaceae</taxon>
        <taxon>Hypholoma</taxon>
    </lineage>
</organism>
<dbReference type="EMBL" id="KN817653">
    <property type="protein sequence ID" value="KJA15153.1"/>
    <property type="molecule type" value="Genomic_DNA"/>
</dbReference>
<feature type="region of interest" description="Disordered" evidence="1">
    <location>
        <begin position="506"/>
        <end position="538"/>
    </location>
</feature>
<feature type="transmembrane region" description="Helical" evidence="2">
    <location>
        <begin position="305"/>
        <end position="328"/>
    </location>
</feature>
<dbReference type="Proteomes" id="UP000054270">
    <property type="component" value="Unassembled WGS sequence"/>
</dbReference>
<sequence>MYYPTLSRRGLKAKAKTAYARITLNRYTTAFFVFSFIYCFIQGLVQSFLFSTDVAYSTVVSGIVRGGNIPFKNITYLEGSSGNLILRICNDIPHGQPVFPCITIFNSTVDSSTSVNGSVRSLGAWQKGMDVLPISGPPPTNISGVNITVPDSPSMFLSEQCLETLVYPSQILKNFIREDITWVCLQFWLVAISFLAILNDSVPHVLAVLMTRTISTAWAAYAIWRGPTFNSNFEEIIASPGSPCSLEVFASFFSTRQGFEIADLILSCTGLIFFSYLSWTLLQIYSAQSFKCVGAPEHVMRIHKFFMAVLACLQMEAFVLTAGMGLWINVLTSTSIKLISEHTGAYQAVYITSVVLLLPWIAMGWYSIRREMRRLMVIFLAIGFIITTGWAVMFDSIVFRWTFVQWPYLGCFTVSSFVLLAASVTLGIVCRINFGKGLAEYLRAESALAALNFVPDEFAHRADSVRFSKDFKQSTARSSLETHEDLMNAEPMFFVSTLSGRAAPAESGTFAQQPSSSNTSRSTVIMKTDLNRRPPVPF</sequence>
<feature type="transmembrane region" description="Helical" evidence="2">
    <location>
        <begin position="375"/>
        <end position="394"/>
    </location>
</feature>
<feature type="transmembrane region" description="Helical" evidence="2">
    <location>
        <begin position="348"/>
        <end position="368"/>
    </location>
</feature>
<feature type="transmembrane region" description="Helical" evidence="2">
    <location>
        <begin position="205"/>
        <end position="224"/>
    </location>
</feature>
<evidence type="ECO:0000256" key="2">
    <source>
        <dbReference type="SAM" id="Phobius"/>
    </source>
</evidence>
<keyword evidence="2" id="KW-1133">Transmembrane helix</keyword>
<dbReference type="OMA" id="FIEWPFF"/>
<feature type="transmembrane region" description="Helical" evidence="2">
    <location>
        <begin position="30"/>
        <end position="50"/>
    </location>
</feature>
<dbReference type="GO" id="GO:0005794">
    <property type="term" value="C:Golgi apparatus"/>
    <property type="evidence" value="ECO:0007669"/>
    <property type="project" value="TreeGrafter"/>
</dbReference>
<keyword evidence="2" id="KW-0472">Membrane</keyword>
<keyword evidence="2" id="KW-0812">Transmembrane</keyword>
<feature type="transmembrane region" description="Helical" evidence="2">
    <location>
        <begin position="180"/>
        <end position="198"/>
    </location>
</feature>
<keyword evidence="4" id="KW-1185">Reference proteome</keyword>
<protein>
    <submittedName>
        <fullName evidence="3">Uncharacterized protein</fullName>
    </submittedName>
</protein>
<proteinExistence type="predicted"/>
<dbReference type="PANTHER" id="PTHR34391:SF2">
    <property type="entry name" value="TRP C-TERMINAL DOMAIN-CONTAINING PROTEIN"/>
    <property type="match status" value="1"/>
</dbReference>
<evidence type="ECO:0000313" key="4">
    <source>
        <dbReference type="Proteomes" id="UP000054270"/>
    </source>
</evidence>
<gene>
    <name evidence="3" type="ORF">HYPSUDRAFT_208137</name>
</gene>
<dbReference type="InterPro" id="IPR040410">
    <property type="entry name" value="UPF0658_Golgi"/>
</dbReference>
<feature type="transmembrane region" description="Helical" evidence="2">
    <location>
        <begin position="264"/>
        <end position="285"/>
    </location>
</feature>
<evidence type="ECO:0000256" key="1">
    <source>
        <dbReference type="SAM" id="MobiDB-lite"/>
    </source>
</evidence>
<accession>A0A0D2LWD8</accession>
<dbReference type="PANTHER" id="PTHR34391">
    <property type="entry name" value="UPF0658 GOLGI APPARATUS MEMBRANE PROTEIN C1952.10C-RELATED"/>
    <property type="match status" value="1"/>
</dbReference>
<dbReference type="OrthoDB" id="3263941at2759"/>
<feature type="transmembrane region" description="Helical" evidence="2">
    <location>
        <begin position="406"/>
        <end position="429"/>
    </location>
</feature>